<proteinExistence type="inferred from homology"/>
<evidence type="ECO:0000256" key="7">
    <source>
        <dbReference type="ARBA" id="ARBA00022989"/>
    </source>
</evidence>
<keyword evidence="12" id="KW-1185">Reference proteome</keyword>
<dbReference type="Gene3D" id="1.10.3730.20">
    <property type="match status" value="1"/>
</dbReference>
<accession>A0ABV2Q2S8</accession>
<organism evidence="11 12">
    <name type="scientific">Ottowia thiooxydans</name>
    <dbReference type="NCBI Taxonomy" id="219182"/>
    <lineage>
        <taxon>Bacteria</taxon>
        <taxon>Pseudomonadati</taxon>
        <taxon>Pseudomonadota</taxon>
        <taxon>Betaproteobacteria</taxon>
        <taxon>Burkholderiales</taxon>
        <taxon>Comamonadaceae</taxon>
        <taxon>Ottowia</taxon>
    </lineage>
</organism>
<evidence type="ECO:0000256" key="10">
    <source>
        <dbReference type="SAM" id="Phobius"/>
    </source>
</evidence>
<dbReference type="EMBL" id="JBEPSH010000001">
    <property type="protein sequence ID" value="MET4575148.1"/>
    <property type="molecule type" value="Genomic_DNA"/>
</dbReference>
<dbReference type="Pfam" id="PF00893">
    <property type="entry name" value="Multi_Drug_Res"/>
    <property type="match status" value="1"/>
</dbReference>
<comment type="subcellular location">
    <subcellularLocation>
        <location evidence="1">Cell inner membrane</location>
        <topology evidence="1">Multi-pass membrane protein</topology>
    </subcellularLocation>
    <subcellularLocation>
        <location evidence="9">Cell membrane</location>
        <topology evidence="9">Multi-pass membrane protein</topology>
    </subcellularLocation>
</comment>
<evidence type="ECO:0000313" key="11">
    <source>
        <dbReference type="EMBL" id="MET4575148.1"/>
    </source>
</evidence>
<keyword evidence="4" id="KW-1003">Cell membrane</keyword>
<evidence type="ECO:0000256" key="9">
    <source>
        <dbReference type="RuleBase" id="RU003942"/>
    </source>
</evidence>
<name>A0ABV2Q2S8_9BURK</name>
<evidence type="ECO:0000256" key="4">
    <source>
        <dbReference type="ARBA" id="ARBA00022475"/>
    </source>
</evidence>
<keyword evidence="5" id="KW-0997">Cell inner membrane</keyword>
<feature type="transmembrane region" description="Helical" evidence="10">
    <location>
        <begin position="90"/>
        <end position="107"/>
    </location>
</feature>
<dbReference type="InterPro" id="IPR000390">
    <property type="entry name" value="Small_drug/metabolite_transptr"/>
</dbReference>
<dbReference type="SUPFAM" id="SSF103481">
    <property type="entry name" value="Multidrug resistance efflux transporter EmrE"/>
    <property type="match status" value="1"/>
</dbReference>
<reference evidence="11 12" key="1">
    <citation type="submission" date="2024-06" db="EMBL/GenBank/DDBJ databases">
        <title>Sorghum-associated microbial communities from plants grown in Nebraska, USA.</title>
        <authorList>
            <person name="Schachtman D."/>
        </authorList>
    </citation>
    <scope>NUCLEOTIDE SEQUENCE [LARGE SCALE GENOMIC DNA]</scope>
    <source>
        <strain evidence="11 12">2709</strain>
    </source>
</reference>
<evidence type="ECO:0000313" key="12">
    <source>
        <dbReference type="Proteomes" id="UP001549320"/>
    </source>
</evidence>
<evidence type="ECO:0000256" key="6">
    <source>
        <dbReference type="ARBA" id="ARBA00022692"/>
    </source>
</evidence>
<evidence type="ECO:0000256" key="2">
    <source>
        <dbReference type="ARBA" id="ARBA00011358"/>
    </source>
</evidence>
<feature type="transmembrane region" description="Helical" evidence="10">
    <location>
        <begin position="59"/>
        <end position="78"/>
    </location>
</feature>
<dbReference type="Proteomes" id="UP001549320">
    <property type="component" value="Unassembled WGS sequence"/>
</dbReference>
<dbReference type="RefSeq" id="WP_354440426.1">
    <property type="nucleotide sequence ID" value="NZ_JBEPSH010000001.1"/>
</dbReference>
<feature type="transmembrane region" description="Helical" evidence="10">
    <location>
        <begin position="6"/>
        <end position="25"/>
    </location>
</feature>
<comment type="caution">
    <text evidence="11">The sequence shown here is derived from an EMBL/GenBank/DDBJ whole genome shotgun (WGS) entry which is preliminary data.</text>
</comment>
<dbReference type="PANTHER" id="PTHR30561">
    <property type="entry name" value="SMR FAMILY PROTON-DEPENDENT DRUG EFFLUX TRANSPORTER SUGE"/>
    <property type="match status" value="1"/>
</dbReference>
<keyword evidence="6 9" id="KW-0812">Transmembrane</keyword>
<evidence type="ECO:0000256" key="3">
    <source>
        <dbReference type="ARBA" id="ARBA00021112"/>
    </source>
</evidence>
<evidence type="ECO:0000256" key="1">
    <source>
        <dbReference type="ARBA" id="ARBA00004429"/>
    </source>
</evidence>
<evidence type="ECO:0000256" key="5">
    <source>
        <dbReference type="ARBA" id="ARBA00022519"/>
    </source>
</evidence>
<keyword evidence="7 10" id="KW-1133">Transmembrane helix</keyword>
<dbReference type="PANTHER" id="PTHR30561:SF2">
    <property type="entry name" value="SPERMIDINE EXPORT PROTEIN MDTJ"/>
    <property type="match status" value="1"/>
</dbReference>
<protein>
    <recommendedName>
        <fullName evidence="3">Spermidine export protein MdtJ</fullName>
    </recommendedName>
</protein>
<feature type="transmembrane region" description="Helical" evidence="10">
    <location>
        <begin position="32"/>
        <end position="53"/>
    </location>
</feature>
<gene>
    <name evidence="11" type="ORF">ABIE13_000245</name>
</gene>
<sequence>MQRRPWIFLSAAVASEVAGLTVMKIASDTDSLFALLFMYTLIGLSFCFFSVAVRRLPLALAYATWETLGLVSVTAIGFQFFGEHMTPQRLLGVSALLAGVLMLNFSPDPPDAEGRNRGAAKPGE</sequence>
<keyword evidence="8 10" id="KW-0472">Membrane</keyword>
<comment type="subunit">
    <text evidence="2">Forms a complex with MdtI.</text>
</comment>
<evidence type="ECO:0000256" key="8">
    <source>
        <dbReference type="ARBA" id="ARBA00023136"/>
    </source>
</evidence>
<dbReference type="InterPro" id="IPR045324">
    <property type="entry name" value="Small_multidrug_res"/>
</dbReference>
<dbReference type="InterPro" id="IPR037185">
    <property type="entry name" value="EmrE-like"/>
</dbReference>
<comment type="similarity">
    <text evidence="9">Belongs to the drug/metabolite transporter (DMT) superfamily. Small multidrug resistance (SMR) (TC 2.A.7.1) family.</text>
</comment>